<feature type="transmembrane region" description="Helical" evidence="1">
    <location>
        <begin position="41"/>
        <end position="66"/>
    </location>
</feature>
<accession>A0A1I5G2J3</accession>
<keyword evidence="1" id="KW-0472">Membrane</keyword>
<gene>
    <name evidence="2" type="ORF">SAMN04487859_12435</name>
</gene>
<keyword evidence="1" id="KW-0812">Transmembrane</keyword>
<dbReference type="STRING" id="1005928.SAMN04487859_12435"/>
<dbReference type="AlphaFoldDB" id="A0A1I5G2J3"/>
<name>A0A1I5G2J3_9RHOB</name>
<dbReference type="Proteomes" id="UP000198599">
    <property type="component" value="Unassembled WGS sequence"/>
</dbReference>
<protein>
    <submittedName>
        <fullName evidence="2">Uncharacterized protein</fullName>
    </submittedName>
</protein>
<evidence type="ECO:0000313" key="2">
    <source>
        <dbReference type="EMBL" id="SFO30192.1"/>
    </source>
</evidence>
<dbReference type="EMBL" id="FOVP01000024">
    <property type="protein sequence ID" value="SFO30192.1"/>
    <property type="molecule type" value="Genomic_DNA"/>
</dbReference>
<keyword evidence="3" id="KW-1185">Reference proteome</keyword>
<dbReference type="InterPro" id="IPR043723">
    <property type="entry name" value="DUF5665"/>
</dbReference>
<organism evidence="2 3">
    <name type="scientific">Roseovarius lutimaris</name>
    <dbReference type="NCBI Taxonomy" id="1005928"/>
    <lineage>
        <taxon>Bacteria</taxon>
        <taxon>Pseudomonadati</taxon>
        <taxon>Pseudomonadota</taxon>
        <taxon>Alphaproteobacteria</taxon>
        <taxon>Rhodobacterales</taxon>
        <taxon>Roseobacteraceae</taxon>
        <taxon>Roseovarius</taxon>
    </lineage>
</organism>
<dbReference type="Pfam" id="PF18910">
    <property type="entry name" value="DUF5665"/>
    <property type="match status" value="1"/>
</dbReference>
<keyword evidence="1" id="KW-1133">Transmembrane helix</keyword>
<reference evidence="3" key="1">
    <citation type="submission" date="2016-10" db="EMBL/GenBank/DDBJ databases">
        <authorList>
            <person name="Varghese N."/>
            <person name="Submissions S."/>
        </authorList>
    </citation>
    <scope>NUCLEOTIDE SEQUENCE [LARGE SCALE GENOMIC DNA]</scope>
    <source>
        <strain evidence="3">DSM 28463</strain>
    </source>
</reference>
<proteinExistence type="predicted"/>
<sequence length="90" mass="10154">MPSSDDLTKEVHALRVELRRLNRHRFIRVHNSMPRMLAFNFARGLAVGLGTVLGASMLLSVLVWALSQIEFLPIIGEWAAEIARQMGELQ</sequence>
<evidence type="ECO:0000256" key="1">
    <source>
        <dbReference type="SAM" id="Phobius"/>
    </source>
</evidence>
<evidence type="ECO:0000313" key="3">
    <source>
        <dbReference type="Proteomes" id="UP000198599"/>
    </source>
</evidence>